<feature type="domain" description="DUF1980" evidence="2">
    <location>
        <begin position="152"/>
        <end position="244"/>
    </location>
</feature>
<evidence type="ECO:0000313" key="3">
    <source>
        <dbReference type="EMBL" id="GAA2528543.1"/>
    </source>
</evidence>
<dbReference type="InterPro" id="IPR015402">
    <property type="entry name" value="DUF1980"/>
</dbReference>
<dbReference type="InterPro" id="IPR048447">
    <property type="entry name" value="DUF1980_C"/>
</dbReference>
<name>A0ABN3NP06_9ACTN</name>
<gene>
    <name evidence="3" type="ORF">GCM10010201_29480</name>
</gene>
<dbReference type="RefSeq" id="WP_344173429.1">
    <property type="nucleotide sequence ID" value="NZ_BAAARY010000015.1"/>
</dbReference>
<organism evidence="3 4">
    <name type="scientific">Pilimelia columellifera subsp. columellifera</name>
    <dbReference type="NCBI Taxonomy" id="706583"/>
    <lineage>
        <taxon>Bacteria</taxon>
        <taxon>Bacillati</taxon>
        <taxon>Actinomycetota</taxon>
        <taxon>Actinomycetes</taxon>
        <taxon>Micromonosporales</taxon>
        <taxon>Micromonosporaceae</taxon>
        <taxon>Pilimelia</taxon>
    </lineage>
</organism>
<accession>A0ABN3NP06</accession>
<reference evidence="3 4" key="1">
    <citation type="journal article" date="2019" name="Int. J. Syst. Evol. Microbiol.">
        <title>The Global Catalogue of Microorganisms (GCM) 10K type strain sequencing project: providing services to taxonomists for standard genome sequencing and annotation.</title>
        <authorList>
            <consortium name="The Broad Institute Genomics Platform"/>
            <consortium name="The Broad Institute Genome Sequencing Center for Infectious Disease"/>
            <person name="Wu L."/>
            <person name="Ma J."/>
        </authorList>
    </citation>
    <scope>NUCLEOTIDE SEQUENCE [LARGE SCALE GENOMIC DNA]</scope>
    <source>
        <strain evidence="3 4">JCM 3367</strain>
    </source>
</reference>
<keyword evidence="1" id="KW-1133">Transmembrane helix</keyword>
<feature type="transmembrane region" description="Helical" evidence="1">
    <location>
        <begin position="33"/>
        <end position="55"/>
    </location>
</feature>
<keyword evidence="1" id="KW-0812">Transmembrane</keyword>
<dbReference type="Proteomes" id="UP001499978">
    <property type="component" value="Unassembled WGS sequence"/>
</dbReference>
<evidence type="ECO:0000313" key="4">
    <source>
        <dbReference type="Proteomes" id="UP001499978"/>
    </source>
</evidence>
<dbReference type="Pfam" id="PF21537">
    <property type="entry name" value="DUF1980_C"/>
    <property type="match status" value="1"/>
</dbReference>
<evidence type="ECO:0000256" key="1">
    <source>
        <dbReference type="SAM" id="Phobius"/>
    </source>
</evidence>
<dbReference type="NCBIfam" id="TIGR03943">
    <property type="entry name" value="TIGR03943 family putative permease subunit"/>
    <property type="match status" value="1"/>
</dbReference>
<keyword evidence="1" id="KW-0472">Membrane</keyword>
<sequence>MNKRAQAVVMLLLGGALIRATLSDLHLRYVKESLGPFLIASGVLLVIAGAMTLLYELRPGHGAEAVPECAGDGDDDHGHHEPRVGWLLILPVLGLLLVAPPALGAYSASQTGSILNAANQPSDFPPLPQGDPVEIGLADYASRSVFDKGRTLAGRQIRMVGFLSANPDGTQYLTRMVLSCCAADGRPIKLGMAGDPPAGQPDNGWVQVVGTYTDKVAEDPVNQAQIPFVQVVSWEPIAPPKQPYE</sequence>
<protein>
    <submittedName>
        <fullName evidence="3">TIGR03943 family protein</fullName>
    </submittedName>
</protein>
<keyword evidence="4" id="KW-1185">Reference proteome</keyword>
<comment type="caution">
    <text evidence="3">The sequence shown here is derived from an EMBL/GenBank/DDBJ whole genome shotgun (WGS) entry which is preliminary data.</text>
</comment>
<proteinExistence type="predicted"/>
<feature type="transmembrane region" description="Helical" evidence="1">
    <location>
        <begin position="84"/>
        <end position="106"/>
    </location>
</feature>
<evidence type="ECO:0000259" key="2">
    <source>
        <dbReference type="Pfam" id="PF21537"/>
    </source>
</evidence>
<dbReference type="EMBL" id="BAAARY010000015">
    <property type="protein sequence ID" value="GAA2528543.1"/>
    <property type="molecule type" value="Genomic_DNA"/>
</dbReference>